<sequence>MKKLIKLCLSFLLLSILSACANQQPPVHSLGVSSDGRYVISAHRGGKLFLWDIQKKEKKLLAKNAFSYSAYFIPDSHEFMWQDGNNVVHIQNIEGKEISQFPHFKTRGQIMSADKSFYLSADEWGKFYKGHGKDLVPIYTDAPIGPSQTYTFSIVGDKFLSVGNGWSGRNGEVAETKLTANPVNPDKYKKDSYQGVTLWDKNTLKPLARLYGNSNRTSGRISPDGKWVVAVSDNARLYMWSVINPNKRFRLADIDGIFDKKTKTRDTSKLLPIPDKFKDKSISYFIDANTIAFVSEKDFILFVRDYSELAPIYSTGDPWIQAYVEIGQDPRVSQGNLSIASAYKANILVTGQYGRGGINVYKYHPNTKELEKIWVAD</sequence>
<evidence type="ECO:0000256" key="1">
    <source>
        <dbReference type="SAM" id="SignalP"/>
    </source>
</evidence>
<keyword evidence="1" id="KW-0732">Signal</keyword>
<dbReference type="EMBL" id="QXNG01000063">
    <property type="protein sequence ID" value="THA14839.1"/>
    <property type="molecule type" value="Genomic_DNA"/>
</dbReference>
<dbReference type="SUPFAM" id="SSF82171">
    <property type="entry name" value="DPP6 N-terminal domain-like"/>
    <property type="match status" value="1"/>
</dbReference>
<accession>A0A4S2PD72</accession>
<name>A0A4S2PD72_9PAST</name>
<protein>
    <submittedName>
        <fullName evidence="2">WD40 repeat domain-containing protein</fullName>
    </submittedName>
</protein>
<dbReference type="SMART" id="SM00320">
    <property type="entry name" value="WD40"/>
    <property type="match status" value="2"/>
</dbReference>
<dbReference type="AlphaFoldDB" id="A0A4S2PD72"/>
<comment type="caution">
    <text evidence="2">The sequence shown here is derived from an EMBL/GenBank/DDBJ whole genome shotgun (WGS) entry which is preliminary data.</text>
</comment>
<reference evidence="2 3" key="1">
    <citation type="journal article" date="2019" name="Vet. Microbiol.">
        <title>Development of multi locus sequence typing (MLST) of Rodentibacter pneumotropicus.</title>
        <authorList>
            <person name="Adhikary S."/>
            <person name="Bisgaard M."/>
            <person name="Boot R."/>
            <person name="Benga L."/>
            <person name="Nicklas W."/>
            <person name="Christensen H."/>
        </authorList>
    </citation>
    <scope>NUCLEOTIDE SEQUENCE [LARGE SCALE GENOMIC DNA]</scope>
    <source>
        <strain evidence="2 3">1596_07</strain>
    </source>
</reference>
<evidence type="ECO:0000313" key="3">
    <source>
        <dbReference type="Proteomes" id="UP000310576"/>
    </source>
</evidence>
<dbReference type="Proteomes" id="UP000310576">
    <property type="component" value="Unassembled WGS sequence"/>
</dbReference>
<organism evidence="2 3">
    <name type="scientific">Rodentibacter pneumotropicus</name>
    <dbReference type="NCBI Taxonomy" id="758"/>
    <lineage>
        <taxon>Bacteria</taxon>
        <taxon>Pseudomonadati</taxon>
        <taxon>Pseudomonadota</taxon>
        <taxon>Gammaproteobacteria</taxon>
        <taxon>Pasteurellales</taxon>
        <taxon>Pasteurellaceae</taxon>
        <taxon>Rodentibacter</taxon>
    </lineage>
</organism>
<dbReference type="InterPro" id="IPR001680">
    <property type="entry name" value="WD40_rpt"/>
</dbReference>
<dbReference type="InterPro" id="IPR015943">
    <property type="entry name" value="WD40/YVTN_repeat-like_dom_sf"/>
</dbReference>
<dbReference type="RefSeq" id="WP_136125038.1">
    <property type="nucleotide sequence ID" value="NZ_CAJUGY010000005.1"/>
</dbReference>
<dbReference type="Pfam" id="PF00400">
    <property type="entry name" value="WD40"/>
    <property type="match status" value="2"/>
</dbReference>
<evidence type="ECO:0000313" key="2">
    <source>
        <dbReference type="EMBL" id="THA14839.1"/>
    </source>
</evidence>
<proteinExistence type="predicted"/>
<gene>
    <name evidence="2" type="ORF">D3M76_06700</name>
</gene>
<dbReference type="Gene3D" id="2.130.10.10">
    <property type="entry name" value="YVTN repeat-like/Quinoprotein amine dehydrogenase"/>
    <property type="match status" value="2"/>
</dbReference>
<dbReference type="PROSITE" id="PS51257">
    <property type="entry name" value="PROKAR_LIPOPROTEIN"/>
    <property type="match status" value="1"/>
</dbReference>
<feature type="signal peptide" evidence="1">
    <location>
        <begin position="1"/>
        <end position="21"/>
    </location>
</feature>
<feature type="chain" id="PRO_5030100021" evidence="1">
    <location>
        <begin position="22"/>
        <end position="377"/>
    </location>
</feature>